<dbReference type="Proteomes" id="UP000238916">
    <property type="component" value="Unassembled WGS sequence"/>
</dbReference>
<evidence type="ECO:0000313" key="1">
    <source>
        <dbReference type="EMBL" id="SPF46736.1"/>
    </source>
</evidence>
<protein>
    <submittedName>
        <fullName evidence="1">Uncharacterized protein</fullName>
    </submittedName>
</protein>
<proteinExistence type="predicted"/>
<organism evidence="1 2">
    <name type="scientific">Candidatus Desulfosporosinus infrequens</name>
    <dbReference type="NCBI Taxonomy" id="2043169"/>
    <lineage>
        <taxon>Bacteria</taxon>
        <taxon>Bacillati</taxon>
        <taxon>Bacillota</taxon>
        <taxon>Clostridia</taxon>
        <taxon>Eubacteriales</taxon>
        <taxon>Desulfitobacteriaceae</taxon>
        <taxon>Desulfosporosinus</taxon>
    </lineage>
</organism>
<sequence length="39" mass="4707">MHIRDWYYQQNCSAEDQLLTAYVDILTEQEIGSRRKFKG</sequence>
<dbReference type="EMBL" id="OMOF01000301">
    <property type="protein sequence ID" value="SPF46736.1"/>
    <property type="molecule type" value="Genomic_DNA"/>
</dbReference>
<reference evidence="2" key="1">
    <citation type="submission" date="2018-02" db="EMBL/GenBank/DDBJ databases">
        <authorList>
            <person name="Hausmann B."/>
        </authorList>
    </citation>
    <scope>NUCLEOTIDE SEQUENCE [LARGE SCALE GENOMIC DNA]</scope>
    <source>
        <strain evidence="2">Peat soil MAG SbF1</strain>
    </source>
</reference>
<gene>
    <name evidence="1" type="ORF">SBF1_370001</name>
</gene>
<evidence type="ECO:0000313" key="2">
    <source>
        <dbReference type="Proteomes" id="UP000238916"/>
    </source>
</evidence>
<dbReference type="AlphaFoldDB" id="A0A2U3L4A0"/>
<name>A0A2U3L4A0_9FIRM</name>
<accession>A0A2U3L4A0</accession>